<dbReference type="Proteomes" id="UP000002730">
    <property type="component" value="Chromosome"/>
</dbReference>
<evidence type="ECO:0000313" key="8">
    <source>
        <dbReference type="EMBL" id="ADL52002.1"/>
    </source>
</evidence>
<evidence type="ECO:0000259" key="6">
    <source>
        <dbReference type="PROSITE" id="PS51077"/>
    </source>
</evidence>
<comment type="function">
    <text evidence="4">May be an activator protein for the gylABX operon.</text>
</comment>
<dbReference type="FunFam" id="1.10.10.10:FF:000056">
    <property type="entry name" value="IclR family transcriptional regulator"/>
    <property type="match status" value="1"/>
</dbReference>
<dbReference type="GO" id="GO:0003677">
    <property type="term" value="F:DNA binding"/>
    <property type="evidence" value="ECO:0007669"/>
    <property type="project" value="UniProtKB-KW"/>
</dbReference>
<dbReference type="STRING" id="573061.Clocel_2264"/>
<dbReference type="SUPFAM" id="SSF46785">
    <property type="entry name" value="Winged helix' DNA-binding domain"/>
    <property type="match status" value="1"/>
</dbReference>
<protein>
    <recommendedName>
        <fullName evidence="5">Glycerol operon regulatory protein</fullName>
    </recommendedName>
</protein>
<dbReference type="KEGG" id="ccb:Clocel_2264"/>
<evidence type="ECO:0000256" key="4">
    <source>
        <dbReference type="ARBA" id="ARBA00058938"/>
    </source>
</evidence>
<dbReference type="AlphaFoldDB" id="D9SP37"/>
<dbReference type="Pfam" id="PF01614">
    <property type="entry name" value="IclR_C"/>
    <property type="match status" value="1"/>
</dbReference>
<evidence type="ECO:0000256" key="3">
    <source>
        <dbReference type="ARBA" id="ARBA00023163"/>
    </source>
</evidence>
<dbReference type="InterPro" id="IPR014757">
    <property type="entry name" value="Tscrpt_reg_IclR_C"/>
</dbReference>
<evidence type="ECO:0000256" key="2">
    <source>
        <dbReference type="ARBA" id="ARBA00023125"/>
    </source>
</evidence>
<dbReference type="InterPro" id="IPR050707">
    <property type="entry name" value="HTH_MetabolicPath_Reg"/>
</dbReference>
<keyword evidence="2" id="KW-0238">DNA-binding</keyword>
<dbReference type="OrthoDB" id="9791752at2"/>
<name>D9SP37_CLOC7</name>
<sequence>MQEVVQSVDRALCILEILSDYEDGLGIAEISEKANLHKSTVYRFLNTLIYKGYVTQDTSTSKYLLTLKLFELGNKRIEKMNLVTVAQPYLRELMKKTDEVIHLAVREDNELIYVAKVEPKKSIIMYTRIGMRKPMYCTAMGKAIMAELTEEEVKNIWDTSDRKVYTDNTIVNLSELKNNLREVRSKGYAIDDQEVENGIICMGAVIKDYRSKICGAISVSGTIMSVDEEKKEIIAEELLQCANKISKDLGYNI</sequence>
<dbReference type="HOGENOM" id="CLU_062618_7_1_9"/>
<dbReference type="Gene3D" id="1.10.10.10">
    <property type="entry name" value="Winged helix-like DNA-binding domain superfamily/Winged helix DNA-binding domain"/>
    <property type="match status" value="1"/>
</dbReference>
<keyword evidence="1" id="KW-0805">Transcription regulation</keyword>
<dbReference type="RefSeq" id="WP_010076771.1">
    <property type="nucleotide sequence ID" value="NC_014393.1"/>
</dbReference>
<dbReference type="InterPro" id="IPR029016">
    <property type="entry name" value="GAF-like_dom_sf"/>
</dbReference>
<dbReference type="eggNOG" id="COG1414">
    <property type="taxonomic scope" value="Bacteria"/>
</dbReference>
<dbReference type="Gene3D" id="3.30.450.40">
    <property type="match status" value="1"/>
</dbReference>
<evidence type="ECO:0000313" key="9">
    <source>
        <dbReference type="Proteomes" id="UP000002730"/>
    </source>
</evidence>
<keyword evidence="9" id="KW-1185">Reference proteome</keyword>
<dbReference type="InterPro" id="IPR036390">
    <property type="entry name" value="WH_DNA-bd_sf"/>
</dbReference>
<gene>
    <name evidence="8" type="ordered locus">Clocel_2264</name>
</gene>
<dbReference type="SMART" id="SM00346">
    <property type="entry name" value="HTH_ICLR"/>
    <property type="match status" value="1"/>
</dbReference>
<dbReference type="GO" id="GO:0045892">
    <property type="term" value="P:negative regulation of DNA-templated transcription"/>
    <property type="evidence" value="ECO:0007669"/>
    <property type="project" value="TreeGrafter"/>
</dbReference>
<dbReference type="PANTHER" id="PTHR30136">
    <property type="entry name" value="HELIX-TURN-HELIX TRANSCRIPTIONAL REGULATOR, ICLR FAMILY"/>
    <property type="match status" value="1"/>
</dbReference>
<dbReference type="PROSITE" id="PS51077">
    <property type="entry name" value="HTH_ICLR"/>
    <property type="match status" value="1"/>
</dbReference>
<reference evidence="8 9" key="1">
    <citation type="submission" date="2010-08" db="EMBL/GenBank/DDBJ databases">
        <title>Complete sequence of Clostridium cellulovorans 743B.</title>
        <authorList>
            <consortium name="US DOE Joint Genome Institute"/>
            <person name="Lucas S."/>
            <person name="Copeland A."/>
            <person name="Lapidus A."/>
            <person name="Cheng J.-F."/>
            <person name="Bruce D."/>
            <person name="Goodwin L."/>
            <person name="Pitluck S."/>
            <person name="Chertkov O."/>
            <person name="Detter J.C."/>
            <person name="Han C."/>
            <person name="Tapia R."/>
            <person name="Land M."/>
            <person name="Hauser L."/>
            <person name="Chang Y.-J."/>
            <person name="Jeffries C."/>
            <person name="Kyrpides N."/>
            <person name="Ivanova N."/>
            <person name="Mikhailova N."/>
            <person name="Hemme C.L."/>
            <person name="Woyke T."/>
        </authorList>
    </citation>
    <scope>NUCLEOTIDE SEQUENCE [LARGE SCALE GENOMIC DNA]</scope>
    <source>
        <strain evidence="9">ATCC 35296 / DSM 3052 / OCM 3 / 743B</strain>
    </source>
</reference>
<dbReference type="InterPro" id="IPR036388">
    <property type="entry name" value="WH-like_DNA-bd_sf"/>
</dbReference>
<feature type="domain" description="HTH iclR-type" evidence="6">
    <location>
        <begin position="5"/>
        <end position="67"/>
    </location>
</feature>
<evidence type="ECO:0000259" key="7">
    <source>
        <dbReference type="PROSITE" id="PS51078"/>
    </source>
</evidence>
<dbReference type="Pfam" id="PF09339">
    <property type="entry name" value="HTH_IclR"/>
    <property type="match status" value="1"/>
</dbReference>
<keyword evidence="3" id="KW-0804">Transcription</keyword>
<dbReference type="InterPro" id="IPR005471">
    <property type="entry name" value="Tscrpt_reg_IclR_N"/>
</dbReference>
<feature type="domain" description="IclR-ED" evidence="7">
    <location>
        <begin position="68"/>
        <end position="251"/>
    </location>
</feature>
<dbReference type="PANTHER" id="PTHR30136:SF19">
    <property type="entry name" value="DNA-BINDING TRANSCRIPTIONAL REPRESSOR YIAJ"/>
    <property type="match status" value="1"/>
</dbReference>
<proteinExistence type="predicted"/>
<dbReference type="EMBL" id="CP002160">
    <property type="protein sequence ID" value="ADL52002.1"/>
    <property type="molecule type" value="Genomic_DNA"/>
</dbReference>
<dbReference type="PROSITE" id="PS51078">
    <property type="entry name" value="ICLR_ED"/>
    <property type="match status" value="1"/>
</dbReference>
<accession>D9SP37</accession>
<dbReference type="SUPFAM" id="SSF55781">
    <property type="entry name" value="GAF domain-like"/>
    <property type="match status" value="1"/>
</dbReference>
<organism evidence="8 9">
    <name type="scientific">Clostridium cellulovorans (strain ATCC 35296 / DSM 3052 / OCM 3 / 743B)</name>
    <dbReference type="NCBI Taxonomy" id="573061"/>
    <lineage>
        <taxon>Bacteria</taxon>
        <taxon>Bacillati</taxon>
        <taxon>Bacillota</taxon>
        <taxon>Clostridia</taxon>
        <taxon>Eubacteriales</taxon>
        <taxon>Clostridiaceae</taxon>
        <taxon>Clostridium</taxon>
    </lineage>
</organism>
<evidence type="ECO:0000256" key="1">
    <source>
        <dbReference type="ARBA" id="ARBA00023015"/>
    </source>
</evidence>
<dbReference type="GO" id="GO:0003700">
    <property type="term" value="F:DNA-binding transcription factor activity"/>
    <property type="evidence" value="ECO:0007669"/>
    <property type="project" value="TreeGrafter"/>
</dbReference>
<evidence type="ECO:0000256" key="5">
    <source>
        <dbReference type="ARBA" id="ARBA00070406"/>
    </source>
</evidence>